<dbReference type="STRING" id="1328313.DS2_14854"/>
<evidence type="ECO:0000256" key="1">
    <source>
        <dbReference type="SAM" id="SignalP"/>
    </source>
</evidence>
<dbReference type="PATRIC" id="fig|1328313.3.peg.3026"/>
<feature type="signal peptide" evidence="1">
    <location>
        <begin position="1"/>
        <end position="25"/>
    </location>
</feature>
<dbReference type="AlphaFoldDB" id="W7QLF8"/>
<dbReference type="InterPro" id="IPR010496">
    <property type="entry name" value="AL/BT2_dom"/>
</dbReference>
<feature type="chain" id="PRO_5004901465" description="3-keto-alpha-glucoside-1,2-lyase/3-keto-2-hydroxy-glucal hydratase domain-containing protein" evidence="1">
    <location>
        <begin position="26"/>
        <end position="251"/>
    </location>
</feature>
<evidence type="ECO:0000313" key="3">
    <source>
        <dbReference type="EMBL" id="EWH08973.1"/>
    </source>
</evidence>
<protein>
    <recommendedName>
        <fullName evidence="2">3-keto-alpha-glucoside-1,2-lyase/3-keto-2-hydroxy-glucal hydratase domain-containing protein</fullName>
    </recommendedName>
</protein>
<dbReference type="Pfam" id="PF06439">
    <property type="entry name" value="3keto-disac_hyd"/>
    <property type="match status" value="1"/>
</dbReference>
<dbReference type="OrthoDB" id="176168at2"/>
<accession>W7QLF8</accession>
<evidence type="ECO:0000313" key="4">
    <source>
        <dbReference type="Proteomes" id="UP000019276"/>
    </source>
</evidence>
<keyword evidence="4" id="KW-1185">Reference proteome</keyword>
<comment type="caution">
    <text evidence="3">The sequence shown here is derived from an EMBL/GenBank/DDBJ whole genome shotgun (WGS) entry which is preliminary data.</text>
</comment>
<reference evidence="3 4" key="1">
    <citation type="journal article" date="2014" name="Genome Announc.">
        <title>Draft Genome Sequence of the Agar-Degrading Bacterium Catenovulum sp. Strain DS-2, Isolated from Intestines of Haliotis diversicolor.</title>
        <authorList>
            <person name="Shan D."/>
            <person name="Li X."/>
            <person name="Gu Z."/>
            <person name="Wei G."/>
            <person name="Gao Z."/>
            <person name="Shao Z."/>
        </authorList>
    </citation>
    <scope>NUCLEOTIDE SEQUENCE [LARGE SCALE GENOMIC DNA]</scope>
    <source>
        <strain evidence="3 4">DS-2</strain>
    </source>
</reference>
<dbReference type="Gene3D" id="2.60.120.560">
    <property type="entry name" value="Exo-inulinase, domain 1"/>
    <property type="match status" value="1"/>
</dbReference>
<gene>
    <name evidence="3" type="ORF">DS2_14854</name>
</gene>
<dbReference type="eggNOG" id="COG2133">
    <property type="taxonomic scope" value="Bacteria"/>
</dbReference>
<dbReference type="Proteomes" id="UP000019276">
    <property type="component" value="Unassembled WGS sequence"/>
</dbReference>
<feature type="domain" description="3-keto-alpha-glucoside-1,2-lyase/3-keto-2-hydroxy-glucal hydratase" evidence="2">
    <location>
        <begin position="62"/>
        <end position="249"/>
    </location>
</feature>
<keyword evidence="1" id="KW-0732">Signal</keyword>
<dbReference type="RefSeq" id="WP_035015616.1">
    <property type="nucleotide sequence ID" value="NZ_ARZY01000032.1"/>
</dbReference>
<dbReference type="GO" id="GO:0016787">
    <property type="term" value="F:hydrolase activity"/>
    <property type="evidence" value="ECO:0007669"/>
    <property type="project" value="InterPro"/>
</dbReference>
<proteinExistence type="predicted"/>
<name>W7QLF8_9ALTE</name>
<evidence type="ECO:0000259" key="2">
    <source>
        <dbReference type="Pfam" id="PF06439"/>
    </source>
</evidence>
<sequence>MATKLKQLLNLSCTAGMFFITTASANDNQPPPEWTEIWEPEPKVVTVNPIPSDAIVLLGHDGVSAWEHNDGSPVKWHYANGVMTVNPGTKGIRSKQKFCDMQLHIEWRAPEVEDIDWKKGQHRGNSGIYIQGRYEVQILDSYQNRTYSNGQAGAIYKQTPPLVNATKPPLQWQTYDIIYRAPRFKANGQVDQKAYITVLHNGVLVQNHTQIQGATTYRGIAKYPAAHGCAPIHLQDHSNPVSFKNIWVRPL</sequence>
<organism evidence="3 4">
    <name type="scientific">Catenovulum agarivorans DS-2</name>
    <dbReference type="NCBI Taxonomy" id="1328313"/>
    <lineage>
        <taxon>Bacteria</taxon>
        <taxon>Pseudomonadati</taxon>
        <taxon>Pseudomonadota</taxon>
        <taxon>Gammaproteobacteria</taxon>
        <taxon>Alteromonadales</taxon>
        <taxon>Alteromonadaceae</taxon>
        <taxon>Catenovulum</taxon>
    </lineage>
</organism>
<dbReference type="EMBL" id="ARZY01000032">
    <property type="protein sequence ID" value="EWH08973.1"/>
    <property type="molecule type" value="Genomic_DNA"/>
</dbReference>